<proteinExistence type="inferred from homology"/>
<evidence type="ECO:0000259" key="3">
    <source>
        <dbReference type="Pfam" id="PF00849"/>
    </source>
</evidence>
<name>A0A0G1GNQ9_9BACT</name>
<dbReference type="AlphaFoldDB" id="A0A0G1GNQ9"/>
<dbReference type="Pfam" id="PF00849">
    <property type="entry name" value="PseudoU_synth_2"/>
    <property type="match status" value="1"/>
</dbReference>
<dbReference type="Proteomes" id="UP000034069">
    <property type="component" value="Unassembled WGS sequence"/>
</dbReference>
<feature type="domain" description="Pseudouridine synthase RsuA/RluA-like" evidence="3">
    <location>
        <begin position="11"/>
        <end position="142"/>
    </location>
</feature>
<dbReference type="InterPro" id="IPR020103">
    <property type="entry name" value="PsdUridine_synth_cat_dom_sf"/>
</dbReference>
<dbReference type="EMBL" id="LCHN01000006">
    <property type="protein sequence ID" value="KKT36150.1"/>
    <property type="molecule type" value="Genomic_DNA"/>
</dbReference>
<dbReference type="PANTHER" id="PTHR21600">
    <property type="entry name" value="MITOCHONDRIAL RNA PSEUDOURIDINE SYNTHASE"/>
    <property type="match status" value="1"/>
</dbReference>
<dbReference type="GO" id="GO:0140098">
    <property type="term" value="F:catalytic activity, acting on RNA"/>
    <property type="evidence" value="ECO:0007669"/>
    <property type="project" value="UniProtKB-ARBA"/>
</dbReference>
<evidence type="ECO:0000256" key="2">
    <source>
        <dbReference type="ARBA" id="ARBA00023235"/>
    </source>
</evidence>
<evidence type="ECO:0000313" key="5">
    <source>
        <dbReference type="Proteomes" id="UP000034069"/>
    </source>
</evidence>
<keyword evidence="2" id="KW-0413">Isomerase</keyword>
<sequence length="217" mass="24453">MSINILFLSENLLVIDKPVGIAVECPEDHGIALWKTVQKHHKGFLNCHRIDKNTSGLVIFATDALRAYIMRNWHNISYKSYLAIILNPTWNEITCNREVETDKGLKSAITTFRVLDRSQGLSLIQCELTQNGRKHQIRQHLAFLGHPILGDLVYGGEPTRARQGQLLHAHQLSLDLPGEKVHFQAPIPKDFKTAFRSGIWSRLDQDSSSILGSLGNL</sequence>
<comment type="caution">
    <text evidence="4">The sequence shown here is derived from an EMBL/GenBank/DDBJ whole genome shotgun (WGS) entry which is preliminary data.</text>
</comment>
<dbReference type="SUPFAM" id="SSF55120">
    <property type="entry name" value="Pseudouridine synthase"/>
    <property type="match status" value="1"/>
</dbReference>
<dbReference type="Gene3D" id="3.30.2350.10">
    <property type="entry name" value="Pseudouridine synthase"/>
    <property type="match status" value="1"/>
</dbReference>
<protein>
    <submittedName>
        <fullName evidence="4">Pseudouridine synthase</fullName>
    </submittedName>
</protein>
<dbReference type="InterPro" id="IPR006224">
    <property type="entry name" value="PsdUridine_synth_RluA-like_CS"/>
</dbReference>
<accession>A0A0G1GNQ9</accession>
<dbReference type="InterPro" id="IPR050188">
    <property type="entry name" value="RluA_PseudoU_synthase"/>
</dbReference>
<dbReference type="CDD" id="cd02869">
    <property type="entry name" value="PseudoU_synth_RluA_like"/>
    <property type="match status" value="1"/>
</dbReference>
<dbReference type="PANTHER" id="PTHR21600:SF44">
    <property type="entry name" value="RIBOSOMAL LARGE SUBUNIT PSEUDOURIDINE SYNTHASE D"/>
    <property type="match status" value="1"/>
</dbReference>
<dbReference type="GO" id="GO:0003723">
    <property type="term" value="F:RNA binding"/>
    <property type="evidence" value="ECO:0007669"/>
    <property type="project" value="InterPro"/>
</dbReference>
<evidence type="ECO:0000313" key="4">
    <source>
        <dbReference type="EMBL" id="KKT36150.1"/>
    </source>
</evidence>
<dbReference type="GO" id="GO:0009982">
    <property type="term" value="F:pseudouridine synthase activity"/>
    <property type="evidence" value="ECO:0007669"/>
    <property type="project" value="InterPro"/>
</dbReference>
<reference evidence="4 5" key="1">
    <citation type="journal article" date="2015" name="Nature">
        <title>rRNA introns, odd ribosomes, and small enigmatic genomes across a large radiation of phyla.</title>
        <authorList>
            <person name="Brown C.T."/>
            <person name="Hug L.A."/>
            <person name="Thomas B.C."/>
            <person name="Sharon I."/>
            <person name="Castelle C.J."/>
            <person name="Singh A."/>
            <person name="Wilkins M.J."/>
            <person name="Williams K.H."/>
            <person name="Banfield J.F."/>
        </authorList>
    </citation>
    <scope>NUCLEOTIDE SEQUENCE [LARGE SCALE GENOMIC DNA]</scope>
</reference>
<dbReference type="PATRIC" id="fig|1618376.3.peg.239"/>
<comment type="similarity">
    <text evidence="1">Belongs to the pseudouridine synthase RluA family.</text>
</comment>
<evidence type="ECO:0000256" key="1">
    <source>
        <dbReference type="ARBA" id="ARBA00010876"/>
    </source>
</evidence>
<organism evidence="4 5">
    <name type="scientific">Candidatus Collierbacteria bacterium GW2011_GWA1_44_12</name>
    <dbReference type="NCBI Taxonomy" id="1618376"/>
    <lineage>
        <taxon>Bacteria</taxon>
        <taxon>Candidatus Collieribacteriota</taxon>
    </lineage>
</organism>
<dbReference type="InterPro" id="IPR006145">
    <property type="entry name" value="PsdUridine_synth_RsuA/RluA"/>
</dbReference>
<dbReference type="GO" id="GO:0000455">
    <property type="term" value="P:enzyme-directed rRNA pseudouridine synthesis"/>
    <property type="evidence" value="ECO:0007669"/>
    <property type="project" value="TreeGrafter"/>
</dbReference>
<dbReference type="PROSITE" id="PS01129">
    <property type="entry name" value="PSI_RLU"/>
    <property type="match status" value="1"/>
</dbReference>
<gene>
    <name evidence="4" type="ORF">UW23_C0006G0035</name>
</gene>